<evidence type="ECO:0000313" key="3">
    <source>
        <dbReference type="Proteomes" id="UP001431221"/>
    </source>
</evidence>
<evidence type="ECO:0008006" key="4">
    <source>
        <dbReference type="Google" id="ProtNLM"/>
    </source>
</evidence>
<reference evidence="2" key="1">
    <citation type="submission" date="2022-04" db="EMBL/GenBank/DDBJ databases">
        <title>Roseibium sp. CAU 1639 isolated from mud.</title>
        <authorList>
            <person name="Kim W."/>
        </authorList>
    </citation>
    <scope>NUCLEOTIDE SEQUENCE</scope>
    <source>
        <strain evidence="2">CAU 1639</strain>
    </source>
</reference>
<evidence type="ECO:0000256" key="1">
    <source>
        <dbReference type="SAM" id="SignalP"/>
    </source>
</evidence>
<comment type="caution">
    <text evidence="2">The sequence shown here is derived from an EMBL/GenBank/DDBJ whole genome shotgun (WGS) entry which is preliminary data.</text>
</comment>
<keyword evidence="1" id="KW-0732">Signal</keyword>
<feature type="chain" id="PRO_5047096368" description="ABC-type amino acid transport substrate-binding protein" evidence="1">
    <location>
        <begin position="40"/>
        <end position="310"/>
    </location>
</feature>
<protein>
    <recommendedName>
        <fullName evidence="4">ABC-type amino acid transport substrate-binding protein</fullName>
    </recommendedName>
</protein>
<feature type="signal peptide" evidence="1">
    <location>
        <begin position="1"/>
        <end position="39"/>
    </location>
</feature>
<dbReference type="EMBL" id="JALNMJ010000030">
    <property type="protein sequence ID" value="MCK7615749.1"/>
    <property type="molecule type" value="Genomic_DNA"/>
</dbReference>
<gene>
    <name evidence="2" type="ORF">M0H32_26635</name>
</gene>
<organism evidence="2 3">
    <name type="scientific">Roseibium sediminicola</name>
    <dbReference type="NCBI Taxonomy" id="2933272"/>
    <lineage>
        <taxon>Bacteria</taxon>
        <taxon>Pseudomonadati</taxon>
        <taxon>Pseudomonadota</taxon>
        <taxon>Alphaproteobacteria</taxon>
        <taxon>Hyphomicrobiales</taxon>
        <taxon>Stappiaceae</taxon>
        <taxon>Roseibium</taxon>
    </lineage>
</organism>
<dbReference type="SUPFAM" id="SSF53850">
    <property type="entry name" value="Periplasmic binding protein-like II"/>
    <property type="match status" value="1"/>
</dbReference>
<name>A0ABT0H245_9HYPH</name>
<evidence type="ECO:0000313" key="2">
    <source>
        <dbReference type="EMBL" id="MCK7615749.1"/>
    </source>
</evidence>
<keyword evidence="3" id="KW-1185">Reference proteome</keyword>
<proteinExistence type="predicted"/>
<accession>A0ABT0H245</accession>
<sequence>MTKTTRKKCIIARSCSRSNRLLRVIVAAATICLSPVLKAAAADPLVIRVGVADNLAQRINGTIERYPRLCEDDSFFSDKWLRTTLEFVILCRAVRLGGLDATYQLIPFPNSARTRFELKNGSVMVMVDFPWGDFARDESLYQSDAVLPEGSFVKGLYTRPDRSDVLAVRSLEDLKAFTAVSSSNWKHDWAALELMGVPRMDVAAYEQMGRAVEFGRADYLIGEFSGAGDLSQYINGVRFEPVPEVKVALPGTRHIAVSRKVPHAAEVFSAIQKGLRILRDRGLILKGYRTSGFFNRKVENWNVLCCEPAS</sequence>
<dbReference type="RefSeq" id="WP_248159543.1">
    <property type="nucleotide sequence ID" value="NZ_JALNMJ010000030.1"/>
</dbReference>
<dbReference type="Proteomes" id="UP001431221">
    <property type="component" value="Unassembled WGS sequence"/>
</dbReference>